<evidence type="ECO:0000313" key="2">
    <source>
        <dbReference type="EMBL" id="KAK3348406.1"/>
    </source>
</evidence>
<evidence type="ECO:0000313" key="3">
    <source>
        <dbReference type="Proteomes" id="UP001278500"/>
    </source>
</evidence>
<dbReference type="EMBL" id="JAUEPP010000003">
    <property type="protein sequence ID" value="KAK3348406.1"/>
    <property type="molecule type" value="Genomic_DNA"/>
</dbReference>
<dbReference type="Proteomes" id="UP001278500">
    <property type="component" value="Unassembled WGS sequence"/>
</dbReference>
<reference evidence="2" key="1">
    <citation type="journal article" date="2023" name="Mol. Phylogenet. Evol.">
        <title>Genome-scale phylogeny and comparative genomics of the fungal order Sordariales.</title>
        <authorList>
            <person name="Hensen N."/>
            <person name="Bonometti L."/>
            <person name="Westerberg I."/>
            <person name="Brannstrom I.O."/>
            <person name="Guillou S."/>
            <person name="Cros-Aarteil S."/>
            <person name="Calhoun S."/>
            <person name="Haridas S."/>
            <person name="Kuo A."/>
            <person name="Mondo S."/>
            <person name="Pangilinan J."/>
            <person name="Riley R."/>
            <person name="LaButti K."/>
            <person name="Andreopoulos B."/>
            <person name="Lipzen A."/>
            <person name="Chen C."/>
            <person name="Yan M."/>
            <person name="Daum C."/>
            <person name="Ng V."/>
            <person name="Clum A."/>
            <person name="Steindorff A."/>
            <person name="Ohm R.A."/>
            <person name="Martin F."/>
            <person name="Silar P."/>
            <person name="Natvig D.O."/>
            <person name="Lalanne C."/>
            <person name="Gautier V."/>
            <person name="Ament-Velasquez S.L."/>
            <person name="Kruys A."/>
            <person name="Hutchinson M.I."/>
            <person name="Powell A.J."/>
            <person name="Barry K."/>
            <person name="Miller A.N."/>
            <person name="Grigoriev I.V."/>
            <person name="Debuchy R."/>
            <person name="Gladieux P."/>
            <person name="Hiltunen Thoren M."/>
            <person name="Johannesson H."/>
        </authorList>
    </citation>
    <scope>NUCLEOTIDE SEQUENCE</scope>
    <source>
        <strain evidence="2">CBS 560.94</strain>
    </source>
</reference>
<accession>A0AAE0JIS8</accession>
<comment type="caution">
    <text evidence="2">The sequence shown here is derived from an EMBL/GenBank/DDBJ whole genome shotgun (WGS) entry which is preliminary data.</text>
</comment>
<sequence length="211" mass="23331">MDTAPLSPQQRRCASSAEHDLGIVPQTIAYHRMLAHLGPDGGYDEFDDVDHSFSDSDSEDMAKHPNNSYPAHPGRNNETKQSDPDEDRVPVFAISFQHLLLTHSGPRTLSEERLCINSSPRPGLWVTEPNLGLSDLDMGFLSQLAQLCIHTNIKGCSRDQCRVQRAAVDKIAPQCDWSAFREWALVTMSCPAATSTKDKESPAHTHIVTVV</sequence>
<protein>
    <submittedName>
        <fullName evidence="2">Uncharacterized protein</fullName>
    </submittedName>
</protein>
<organism evidence="2 3">
    <name type="scientific">Neurospora tetraspora</name>
    <dbReference type="NCBI Taxonomy" id="94610"/>
    <lineage>
        <taxon>Eukaryota</taxon>
        <taxon>Fungi</taxon>
        <taxon>Dikarya</taxon>
        <taxon>Ascomycota</taxon>
        <taxon>Pezizomycotina</taxon>
        <taxon>Sordariomycetes</taxon>
        <taxon>Sordariomycetidae</taxon>
        <taxon>Sordariales</taxon>
        <taxon>Sordariaceae</taxon>
        <taxon>Neurospora</taxon>
    </lineage>
</organism>
<gene>
    <name evidence="2" type="ORF">B0H65DRAFT_548181</name>
</gene>
<feature type="compositionally biased region" description="Basic and acidic residues" evidence="1">
    <location>
        <begin position="75"/>
        <end position="85"/>
    </location>
</feature>
<evidence type="ECO:0000256" key="1">
    <source>
        <dbReference type="SAM" id="MobiDB-lite"/>
    </source>
</evidence>
<feature type="region of interest" description="Disordered" evidence="1">
    <location>
        <begin position="46"/>
        <end position="85"/>
    </location>
</feature>
<dbReference type="GeneID" id="87866718"/>
<reference evidence="2" key="2">
    <citation type="submission" date="2023-06" db="EMBL/GenBank/DDBJ databases">
        <authorList>
            <consortium name="Lawrence Berkeley National Laboratory"/>
            <person name="Haridas S."/>
            <person name="Hensen N."/>
            <person name="Bonometti L."/>
            <person name="Westerberg I."/>
            <person name="Brannstrom I.O."/>
            <person name="Guillou S."/>
            <person name="Cros-Aarteil S."/>
            <person name="Calhoun S."/>
            <person name="Kuo A."/>
            <person name="Mondo S."/>
            <person name="Pangilinan J."/>
            <person name="Riley R."/>
            <person name="Labutti K."/>
            <person name="Andreopoulos B."/>
            <person name="Lipzen A."/>
            <person name="Chen C."/>
            <person name="Yanf M."/>
            <person name="Daum C."/>
            <person name="Ng V."/>
            <person name="Clum A."/>
            <person name="Steindorff A."/>
            <person name="Ohm R."/>
            <person name="Martin F."/>
            <person name="Silar P."/>
            <person name="Natvig D."/>
            <person name="Lalanne C."/>
            <person name="Gautier V."/>
            <person name="Ament-Velasquez S.L."/>
            <person name="Kruys A."/>
            <person name="Hutchinson M.I."/>
            <person name="Powell A.J."/>
            <person name="Barry K."/>
            <person name="Miller A.N."/>
            <person name="Grigoriev I.V."/>
            <person name="Debuchy R."/>
            <person name="Gladieux P."/>
            <person name="Thoren M.H."/>
            <person name="Johannesson H."/>
        </authorList>
    </citation>
    <scope>NUCLEOTIDE SEQUENCE</scope>
    <source>
        <strain evidence="2">CBS 560.94</strain>
    </source>
</reference>
<keyword evidence="3" id="KW-1185">Reference proteome</keyword>
<proteinExistence type="predicted"/>
<dbReference type="RefSeq" id="XP_062683488.1">
    <property type="nucleotide sequence ID" value="XM_062829564.1"/>
</dbReference>
<dbReference type="AlphaFoldDB" id="A0AAE0JIS8"/>
<name>A0AAE0JIS8_9PEZI</name>